<dbReference type="AlphaFoldDB" id="A0AAN6TA17"/>
<dbReference type="RefSeq" id="XP_064666947.1">
    <property type="nucleotide sequence ID" value="XM_064809281.1"/>
</dbReference>
<sequence>MACLVQLGHSVTRRRFNQPLYTVYGRYTYLVASEAFEVALHHVSSGPCLPYIPGRREVHMHLFCLCKGPRSVRLIADGSSSKSGANSMINHGTQASQVDQAAALTSWLCDLYPYRSTQSSKPHCSFFPFLDLESRAPLALPILAVVLDALSQTFLSFLRAPDTLTTRLPSLLQEHSPPRSEITLFPLRRDILVLFCLQRFAASFVAFFKFCTRYATSLLWFSQSGHLFIN</sequence>
<accession>A0AAN6TA17</accession>
<keyword evidence="2" id="KW-1185">Reference proteome</keyword>
<comment type="caution">
    <text evidence="1">The sequence shown here is derived from an EMBL/GenBank/DDBJ whole genome shotgun (WGS) entry which is preliminary data.</text>
</comment>
<dbReference type="GeneID" id="89933404"/>
<dbReference type="Proteomes" id="UP001302812">
    <property type="component" value="Unassembled WGS sequence"/>
</dbReference>
<gene>
    <name evidence="1" type="ORF">N656DRAFT_334216</name>
</gene>
<evidence type="ECO:0000313" key="1">
    <source>
        <dbReference type="EMBL" id="KAK4109377.1"/>
    </source>
</evidence>
<organism evidence="1 2">
    <name type="scientific">Canariomyces notabilis</name>
    <dbReference type="NCBI Taxonomy" id="2074819"/>
    <lineage>
        <taxon>Eukaryota</taxon>
        <taxon>Fungi</taxon>
        <taxon>Dikarya</taxon>
        <taxon>Ascomycota</taxon>
        <taxon>Pezizomycotina</taxon>
        <taxon>Sordariomycetes</taxon>
        <taxon>Sordariomycetidae</taxon>
        <taxon>Sordariales</taxon>
        <taxon>Chaetomiaceae</taxon>
        <taxon>Canariomyces</taxon>
    </lineage>
</organism>
<name>A0AAN6TA17_9PEZI</name>
<dbReference type="EMBL" id="MU853356">
    <property type="protein sequence ID" value="KAK4109377.1"/>
    <property type="molecule type" value="Genomic_DNA"/>
</dbReference>
<proteinExistence type="predicted"/>
<protein>
    <submittedName>
        <fullName evidence="1">Uncharacterized protein</fullName>
    </submittedName>
</protein>
<reference evidence="1" key="2">
    <citation type="submission" date="2023-05" db="EMBL/GenBank/DDBJ databases">
        <authorList>
            <consortium name="Lawrence Berkeley National Laboratory"/>
            <person name="Steindorff A."/>
            <person name="Hensen N."/>
            <person name="Bonometti L."/>
            <person name="Westerberg I."/>
            <person name="Brannstrom I.O."/>
            <person name="Guillou S."/>
            <person name="Cros-Aarteil S."/>
            <person name="Calhoun S."/>
            <person name="Haridas S."/>
            <person name="Kuo A."/>
            <person name="Mondo S."/>
            <person name="Pangilinan J."/>
            <person name="Riley R."/>
            <person name="Labutti K."/>
            <person name="Andreopoulos B."/>
            <person name="Lipzen A."/>
            <person name="Chen C."/>
            <person name="Yanf M."/>
            <person name="Daum C."/>
            <person name="Ng V."/>
            <person name="Clum A."/>
            <person name="Ohm R."/>
            <person name="Martin F."/>
            <person name="Silar P."/>
            <person name="Natvig D."/>
            <person name="Lalanne C."/>
            <person name="Gautier V."/>
            <person name="Ament-Velasquez S.L."/>
            <person name="Kruys A."/>
            <person name="Hutchinson M.I."/>
            <person name="Powell A.J."/>
            <person name="Barry K."/>
            <person name="Miller A.N."/>
            <person name="Grigoriev I.V."/>
            <person name="Debuchy R."/>
            <person name="Gladieux P."/>
            <person name="Thoren M.H."/>
            <person name="Johannesson H."/>
        </authorList>
    </citation>
    <scope>NUCLEOTIDE SEQUENCE</scope>
    <source>
        <strain evidence="1">CBS 508.74</strain>
    </source>
</reference>
<reference evidence="1" key="1">
    <citation type="journal article" date="2023" name="Mol. Phylogenet. Evol.">
        <title>Genome-scale phylogeny and comparative genomics of the fungal order Sordariales.</title>
        <authorList>
            <person name="Hensen N."/>
            <person name="Bonometti L."/>
            <person name="Westerberg I."/>
            <person name="Brannstrom I.O."/>
            <person name="Guillou S."/>
            <person name="Cros-Aarteil S."/>
            <person name="Calhoun S."/>
            <person name="Haridas S."/>
            <person name="Kuo A."/>
            <person name="Mondo S."/>
            <person name="Pangilinan J."/>
            <person name="Riley R."/>
            <person name="LaButti K."/>
            <person name="Andreopoulos B."/>
            <person name="Lipzen A."/>
            <person name="Chen C."/>
            <person name="Yan M."/>
            <person name="Daum C."/>
            <person name="Ng V."/>
            <person name="Clum A."/>
            <person name="Steindorff A."/>
            <person name="Ohm R.A."/>
            <person name="Martin F."/>
            <person name="Silar P."/>
            <person name="Natvig D.O."/>
            <person name="Lalanne C."/>
            <person name="Gautier V."/>
            <person name="Ament-Velasquez S.L."/>
            <person name="Kruys A."/>
            <person name="Hutchinson M.I."/>
            <person name="Powell A.J."/>
            <person name="Barry K."/>
            <person name="Miller A.N."/>
            <person name="Grigoriev I.V."/>
            <person name="Debuchy R."/>
            <person name="Gladieux P."/>
            <person name="Hiltunen Thoren M."/>
            <person name="Johannesson H."/>
        </authorList>
    </citation>
    <scope>NUCLEOTIDE SEQUENCE</scope>
    <source>
        <strain evidence="1">CBS 508.74</strain>
    </source>
</reference>
<evidence type="ECO:0000313" key="2">
    <source>
        <dbReference type="Proteomes" id="UP001302812"/>
    </source>
</evidence>